<keyword evidence="1" id="KW-0812">Transmembrane</keyword>
<reference evidence="2 3" key="1">
    <citation type="submission" date="2019-10" db="EMBL/GenBank/DDBJ databases">
        <title>Description of Paenibacillus pedi sp. nov.</title>
        <authorList>
            <person name="Carlier A."/>
            <person name="Qi S."/>
        </authorList>
    </citation>
    <scope>NUCLEOTIDE SEQUENCE [LARGE SCALE GENOMIC DNA]</scope>
    <source>
        <strain evidence="2 3">LMG 31457</strain>
    </source>
</reference>
<proteinExistence type="predicted"/>
<name>A0ABX1ZTI5_9BACL</name>
<organism evidence="2 3">
    <name type="scientific">Paenibacillus planticolens</name>
    <dbReference type="NCBI Taxonomy" id="2654976"/>
    <lineage>
        <taxon>Bacteria</taxon>
        <taxon>Bacillati</taxon>
        <taxon>Bacillota</taxon>
        <taxon>Bacilli</taxon>
        <taxon>Bacillales</taxon>
        <taxon>Paenibacillaceae</taxon>
        <taxon>Paenibacillus</taxon>
    </lineage>
</organism>
<comment type="caution">
    <text evidence="2">The sequence shown here is derived from an EMBL/GenBank/DDBJ whole genome shotgun (WGS) entry which is preliminary data.</text>
</comment>
<evidence type="ECO:0000313" key="3">
    <source>
        <dbReference type="Proteomes" id="UP000618579"/>
    </source>
</evidence>
<keyword evidence="3" id="KW-1185">Reference proteome</keyword>
<dbReference type="InterPro" id="IPR021257">
    <property type="entry name" value="DUF2809"/>
</dbReference>
<dbReference type="Proteomes" id="UP000618579">
    <property type="component" value="Unassembled WGS sequence"/>
</dbReference>
<dbReference type="RefSeq" id="WP_171684968.1">
    <property type="nucleotide sequence ID" value="NZ_WHNZ01000042.1"/>
</dbReference>
<protein>
    <submittedName>
        <fullName evidence="2">DUF2809 domain-containing protein</fullName>
    </submittedName>
</protein>
<evidence type="ECO:0000256" key="1">
    <source>
        <dbReference type="SAM" id="Phobius"/>
    </source>
</evidence>
<keyword evidence="1" id="KW-0472">Membrane</keyword>
<evidence type="ECO:0000313" key="2">
    <source>
        <dbReference type="EMBL" id="NOV02133.1"/>
    </source>
</evidence>
<feature type="transmembrane region" description="Helical" evidence="1">
    <location>
        <begin position="55"/>
        <end position="76"/>
    </location>
</feature>
<dbReference type="EMBL" id="WHNZ01000042">
    <property type="protein sequence ID" value="NOV02133.1"/>
    <property type="molecule type" value="Genomic_DNA"/>
</dbReference>
<keyword evidence="1" id="KW-1133">Transmembrane helix</keyword>
<accession>A0ABX1ZTI5</accession>
<gene>
    <name evidence="2" type="ORF">GC097_19175</name>
</gene>
<sequence length="131" mass="14957">MLKYAAAIVITIVLGLSSRRYSSELPDVISDNAGDILWASMVYFGFRFILLKRKLVWAVCLGIIFSFGIEFSQLYQAQWLVEIRRTVVGSLILGRGFLTIDLFRNVIGIAIAYGVDKYGFKRSMNTTQFWR</sequence>
<dbReference type="Pfam" id="PF10990">
    <property type="entry name" value="DUF2809"/>
    <property type="match status" value="1"/>
</dbReference>
<feature type="transmembrane region" description="Helical" evidence="1">
    <location>
        <begin position="96"/>
        <end position="115"/>
    </location>
</feature>